<evidence type="ECO:0000256" key="5">
    <source>
        <dbReference type="ARBA" id="ARBA00022660"/>
    </source>
</evidence>
<dbReference type="GO" id="GO:0006122">
    <property type="term" value="P:mitochondrial electron transport, ubiquinol to cytochrome c"/>
    <property type="evidence" value="ECO:0007669"/>
    <property type="project" value="InterPro"/>
</dbReference>
<evidence type="ECO:0000256" key="2">
    <source>
        <dbReference type="ARBA" id="ARBA00008554"/>
    </source>
</evidence>
<dbReference type="SUPFAM" id="SSF81524">
    <property type="entry name" value="14 kDa protein of cytochrome bc1 complex (Ubiquinol-cytochrome c reductase)"/>
    <property type="match status" value="1"/>
</dbReference>
<gene>
    <name evidence="13" type="ORF">DPMN_072043</name>
</gene>
<keyword evidence="8" id="KW-0496">Mitochondrion</keyword>
<reference evidence="13" key="1">
    <citation type="journal article" date="2019" name="bioRxiv">
        <title>The Genome of the Zebra Mussel, Dreissena polymorpha: A Resource for Invasive Species Research.</title>
        <authorList>
            <person name="McCartney M.A."/>
            <person name="Auch B."/>
            <person name="Kono T."/>
            <person name="Mallez S."/>
            <person name="Zhang Y."/>
            <person name="Obille A."/>
            <person name="Becker A."/>
            <person name="Abrahante J.E."/>
            <person name="Garbe J."/>
            <person name="Badalamenti J.P."/>
            <person name="Herman A."/>
            <person name="Mangelson H."/>
            <person name="Liachko I."/>
            <person name="Sullivan S."/>
            <person name="Sone E.D."/>
            <person name="Koren S."/>
            <person name="Silverstein K.A.T."/>
            <person name="Beckman K.B."/>
            <person name="Gohl D.M."/>
        </authorList>
    </citation>
    <scope>NUCLEOTIDE SEQUENCE</scope>
    <source>
        <strain evidence="13">Duluth1</strain>
        <tissue evidence="13">Whole animal</tissue>
    </source>
</reference>
<keyword evidence="7" id="KW-0249">Electron transport</keyword>
<proteinExistence type="inferred from homology"/>
<comment type="caution">
    <text evidence="13">The sequence shown here is derived from an EMBL/GenBank/DDBJ whole genome shotgun (WGS) entry which is preliminary data.</text>
</comment>
<dbReference type="GO" id="GO:0045275">
    <property type="term" value="C:respiratory chain complex III"/>
    <property type="evidence" value="ECO:0007669"/>
    <property type="project" value="InterPro"/>
</dbReference>
<dbReference type="PANTHER" id="PTHR12022:SF0">
    <property type="entry name" value="CYTOCHROME B-C1 COMPLEX SUBUNIT 7"/>
    <property type="match status" value="1"/>
</dbReference>
<dbReference type="Proteomes" id="UP000828390">
    <property type="component" value="Unassembled WGS sequence"/>
</dbReference>
<keyword evidence="9" id="KW-0472">Membrane</keyword>
<dbReference type="InterPro" id="IPR036544">
    <property type="entry name" value="QCR7_sf"/>
</dbReference>
<evidence type="ECO:0000256" key="7">
    <source>
        <dbReference type="ARBA" id="ARBA00022982"/>
    </source>
</evidence>
<comment type="similarity">
    <text evidence="2">Belongs to the UQCRB/QCR7 family.</text>
</comment>
<reference evidence="13" key="2">
    <citation type="submission" date="2020-11" db="EMBL/GenBank/DDBJ databases">
        <authorList>
            <person name="McCartney M.A."/>
            <person name="Auch B."/>
            <person name="Kono T."/>
            <person name="Mallez S."/>
            <person name="Becker A."/>
            <person name="Gohl D.M."/>
            <person name="Silverstein K.A.T."/>
            <person name="Koren S."/>
            <person name="Bechman K.B."/>
            <person name="Herman A."/>
            <person name="Abrahante J.E."/>
            <person name="Garbe J."/>
        </authorList>
    </citation>
    <scope>NUCLEOTIDE SEQUENCE</scope>
    <source>
        <strain evidence="13">Duluth1</strain>
        <tissue evidence="13">Whole animal</tissue>
    </source>
</reference>
<dbReference type="OrthoDB" id="425749at2759"/>
<protein>
    <recommendedName>
        <fullName evidence="3">Cytochrome b-c1 complex subunit 7</fullName>
    </recommendedName>
    <alternativeName>
        <fullName evidence="10">Complex III subunit VII</fullName>
    </alternativeName>
    <alternativeName>
        <fullName evidence="11">Ubiquinol-cytochrome c reductase complex 14 kDa protein</fullName>
    </alternativeName>
</protein>
<evidence type="ECO:0000256" key="8">
    <source>
        <dbReference type="ARBA" id="ARBA00023128"/>
    </source>
</evidence>
<evidence type="ECO:0000256" key="9">
    <source>
        <dbReference type="ARBA" id="ARBA00023136"/>
    </source>
</evidence>
<dbReference type="GO" id="GO:0005743">
    <property type="term" value="C:mitochondrial inner membrane"/>
    <property type="evidence" value="ECO:0007669"/>
    <property type="project" value="UniProtKB-SubCell"/>
</dbReference>
<evidence type="ECO:0000256" key="11">
    <source>
        <dbReference type="ARBA" id="ARBA00032927"/>
    </source>
</evidence>
<evidence type="ECO:0000313" key="13">
    <source>
        <dbReference type="EMBL" id="KAH3712346.1"/>
    </source>
</evidence>
<evidence type="ECO:0000256" key="10">
    <source>
        <dbReference type="ARBA" id="ARBA00031021"/>
    </source>
</evidence>
<comment type="subcellular location">
    <subcellularLocation>
        <location evidence="1">Mitochondrion inner membrane</location>
        <topology evidence="1">Peripheral membrane protein</topology>
        <orientation evidence="1">Matrix side</orientation>
    </subcellularLocation>
</comment>
<organism evidence="13 14">
    <name type="scientific">Dreissena polymorpha</name>
    <name type="common">Zebra mussel</name>
    <name type="synonym">Mytilus polymorpha</name>
    <dbReference type="NCBI Taxonomy" id="45954"/>
    <lineage>
        <taxon>Eukaryota</taxon>
        <taxon>Metazoa</taxon>
        <taxon>Spiralia</taxon>
        <taxon>Lophotrochozoa</taxon>
        <taxon>Mollusca</taxon>
        <taxon>Bivalvia</taxon>
        <taxon>Autobranchia</taxon>
        <taxon>Heteroconchia</taxon>
        <taxon>Euheterodonta</taxon>
        <taxon>Imparidentia</taxon>
        <taxon>Neoheterodontei</taxon>
        <taxon>Myida</taxon>
        <taxon>Dreissenoidea</taxon>
        <taxon>Dreissenidae</taxon>
        <taxon>Dreissena</taxon>
    </lineage>
</organism>
<evidence type="ECO:0000256" key="4">
    <source>
        <dbReference type="ARBA" id="ARBA00022448"/>
    </source>
</evidence>
<dbReference type="Gene3D" id="1.10.1090.10">
    <property type="entry name" value="Cytochrome b-c1 complex subunit 7"/>
    <property type="match status" value="1"/>
</dbReference>
<evidence type="ECO:0000256" key="12">
    <source>
        <dbReference type="ARBA" id="ARBA00038521"/>
    </source>
</evidence>
<dbReference type="EMBL" id="JAIWYP010000014">
    <property type="protein sequence ID" value="KAH3712346.1"/>
    <property type="molecule type" value="Genomic_DNA"/>
</dbReference>
<dbReference type="AlphaFoldDB" id="A0A9D3Z7V0"/>
<sequence>MGILSRVVNSIPGLSGLIWRTAEFPKLGLMIHDLYCPIKSPVVKEAIKRLPERVAVERQLRISRAITLGMAHKHLPQEEWMTPEKNVPYMDEAIKQVEREMNLKAQLNEQIYSFKSSNLAISGSLKHALPPSK</sequence>
<comment type="subunit">
    <text evidence="12">Component of the ubiquinol-cytochrome c oxidoreductase (cytochrome b-c1 complex, complex III, CIII), a multisubunit enzyme composed of 3 respiratory subunits cytochrome b, cytochrome c1 and Rieske protein, 2 core protein subunits, and additional low-molecular weight protein subunits. The complex exists as an obligatory dimer and forms supercomplexes (SCs) in the inner mitochondrial membrane with cytochrome c oxidase (complex IV, CIV).</text>
</comment>
<accession>A0A9D3Z7V0</accession>
<evidence type="ECO:0000313" key="14">
    <source>
        <dbReference type="Proteomes" id="UP000828390"/>
    </source>
</evidence>
<evidence type="ECO:0000256" key="1">
    <source>
        <dbReference type="ARBA" id="ARBA00004443"/>
    </source>
</evidence>
<evidence type="ECO:0000256" key="6">
    <source>
        <dbReference type="ARBA" id="ARBA00022792"/>
    </source>
</evidence>
<keyword evidence="5" id="KW-0679">Respiratory chain</keyword>
<name>A0A9D3Z7V0_DREPO</name>
<keyword evidence="4" id="KW-0813">Transport</keyword>
<dbReference type="PANTHER" id="PTHR12022">
    <property type="entry name" value="UBIQUINOL-CYTOCHROME C REDUCTASE COMPLEX 14 KD PROTEIN"/>
    <property type="match status" value="1"/>
</dbReference>
<evidence type="ECO:0000256" key="3">
    <source>
        <dbReference type="ARBA" id="ARBA00016323"/>
    </source>
</evidence>
<dbReference type="Pfam" id="PF02271">
    <property type="entry name" value="UCR_14kD"/>
    <property type="match status" value="1"/>
</dbReference>
<keyword evidence="14" id="KW-1185">Reference proteome</keyword>
<dbReference type="InterPro" id="IPR003197">
    <property type="entry name" value="QCR7"/>
</dbReference>
<keyword evidence="6" id="KW-0999">Mitochondrion inner membrane</keyword>